<evidence type="ECO:0000313" key="7">
    <source>
        <dbReference type="Proteomes" id="UP000253970"/>
    </source>
</evidence>
<sequence>MKRDKRAGAEAGVGPTGFSTGAMPAYSDGRGAPDGIRSATNRSRASRNGAVVFAVVVFVLAFGIVLAAAQAAFGEIGLVALVSAAIVGWLASSSVHIVLEWEKAVVLRFGKFNRVAGPGIVFTWPIVEFYTLRIDQRVATTYFGAEETLTSDLVPINVDAVLFWMVFSAKKACVEVEDYSAAVAWVAQTAMRKAIGRATVAEVAMRRDQLDAELKDAIEEKLSPWGIDIIDVEVRDIVVPKELQEAMAMEAVAERKKNARMVLAEAEKDISEMLKDASEVYAGDQDAMKLRTMHLAYESVEQSGGTLVIPSAFSEGFAPETGGAATAGRPAAGE</sequence>
<comment type="caution">
    <text evidence="6">The sequence shown here is derived from an EMBL/GenBank/DDBJ whole genome shotgun (WGS) entry which is preliminary data.</text>
</comment>
<accession>A0A369MMG0</accession>
<feature type="domain" description="Band 7" evidence="5">
    <location>
        <begin position="93"/>
        <end position="251"/>
    </location>
</feature>
<protein>
    <recommendedName>
        <fullName evidence="5">Band 7 domain-containing protein</fullName>
    </recommendedName>
</protein>
<dbReference type="InterPro" id="IPR036013">
    <property type="entry name" value="Band_7/SPFH_dom_sf"/>
</dbReference>
<dbReference type="SUPFAM" id="SSF117892">
    <property type="entry name" value="Band 7/SPFH domain"/>
    <property type="match status" value="1"/>
</dbReference>
<evidence type="ECO:0000256" key="4">
    <source>
        <dbReference type="SAM" id="Phobius"/>
    </source>
</evidence>
<dbReference type="Proteomes" id="UP000253970">
    <property type="component" value="Unassembled WGS sequence"/>
</dbReference>
<dbReference type="FunFam" id="3.30.479.30:FF:000004">
    <property type="entry name" value="Putative membrane protease family, stomatin"/>
    <property type="match status" value="1"/>
</dbReference>
<dbReference type="Pfam" id="PF01145">
    <property type="entry name" value="Band_7"/>
    <property type="match status" value="1"/>
</dbReference>
<dbReference type="SMART" id="SM00244">
    <property type="entry name" value="PHB"/>
    <property type="match status" value="1"/>
</dbReference>
<keyword evidence="2" id="KW-0175">Coiled coil</keyword>
<keyword evidence="4" id="KW-1133">Transmembrane helix</keyword>
<feature type="coiled-coil region" evidence="2">
    <location>
        <begin position="249"/>
        <end position="276"/>
    </location>
</feature>
<feature type="transmembrane region" description="Helical" evidence="4">
    <location>
        <begin position="50"/>
        <end position="72"/>
    </location>
</feature>
<dbReference type="PANTHER" id="PTHR10264:SF19">
    <property type="entry name" value="AT06885P-RELATED"/>
    <property type="match status" value="1"/>
</dbReference>
<dbReference type="AlphaFoldDB" id="A0A369MMG0"/>
<dbReference type="InterPro" id="IPR001107">
    <property type="entry name" value="Band_7"/>
</dbReference>
<organism evidence="6 7">
    <name type="scientific">Eggerthella lenta</name>
    <name type="common">Eubacterium lentum</name>
    <dbReference type="NCBI Taxonomy" id="84112"/>
    <lineage>
        <taxon>Bacteria</taxon>
        <taxon>Bacillati</taxon>
        <taxon>Actinomycetota</taxon>
        <taxon>Coriobacteriia</taxon>
        <taxon>Eggerthellales</taxon>
        <taxon>Eggerthellaceae</taxon>
        <taxon>Eggerthella</taxon>
    </lineage>
</organism>
<dbReference type="Gene3D" id="3.30.479.30">
    <property type="entry name" value="Band 7 domain"/>
    <property type="match status" value="1"/>
</dbReference>
<dbReference type="PANTHER" id="PTHR10264">
    <property type="entry name" value="BAND 7 PROTEIN-RELATED"/>
    <property type="match status" value="1"/>
</dbReference>
<comment type="similarity">
    <text evidence="1">Belongs to the band 7/mec-2 family.</text>
</comment>
<dbReference type="RefSeq" id="WP_114532875.1">
    <property type="nucleotide sequence ID" value="NZ_JADNER010000002.1"/>
</dbReference>
<proteinExistence type="inferred from homology"/>
<evidence type="ECO:0000259" key="5">
    <source>
        <dbReference type="SMART" id="SM00244"/>
    </source>
</evidence>
<feature type="transmembrane region" description="Helical" evidence="4">
    <location>
        <begin position="78"/>
        <end position="99"/>
    </location>
</feature>
<name>A0A369MMG0_EGGLN</name>
<feature type="region of interest" description="Disordered" evidence="3">
    <location>
        <begin position="1"/>
        <end position="26"/>
    </location>
</feature>
<dbReference type="EMBL" id="PPTU01000003">
    <property type="protein sequence ID" value="RDB72473.1"/>
    <property type="molecule type" value="Genomic_DNA"/>
</dbReference>
<evidence type="ECO:0000256" key="2">
    <source>
        <dbReference type="SAM" id="Coils"/>
    </source>
</evidence>
<dbReference type="CDD" id="cd13775">
    <property type="entry name" value="SPFH_eoslipins_u3"/>
    <property type="match status" value="1"/>
</dbReference>
<dbReference type="InterPro" id="IPR043202">
    <property type="entry name" value="Band-7_stomatin-like"/>
</dbReference>
<keyword evidence="4" id="KW-0812">Transmembrane</keyword>
<dbReference type="PRINTS" id="PR00721">
    <property type="entry name" value="STOMATIN"/>
</dbReference>
<gene>
    <name evidence="6" type="ORF">C1875_03095</name>
</gene>
<dbReference type="GO" id="GO:0098552">
    <property type="term" value="C:side of membrane"/>
    <property type="evidence" value="ECO:0007669"/>
    <property type="project" value="UniProtKB-ARBA"/>
</dbReference>
<evidence type="ECO:0000313" key="6">
    <source>
        <dbReference type="EMBL" id="RDB72473.1"/>
    </source>
</evidence>
<reference evidence="6 7" key="1">
    <citation type="journal article" date="2018" name="Elife">
        <title>Discovery and characterization of a prevalent human gut bacterial enzyme sufficient for the inactivation of a family of plant toxins.</title>
        <authorList>
            <person name="Koppel N."/>
            <person name="Bisanz J.E."/>
            <person name="Pandelia M.E."/>
            <person name="Turnbaugh P.J."/>
            <person name="Balskus E.P."/>
        </authorList>
    </citation>
    <scope>NUCLEOTIDE SEQUENCE [LARGE SCALE GENOMIC DNA]</scope>
    <source>
        <strain evidence="6 7">W1 BHI 6</strain>
    </source>
</reference>
<dbReference type="InterPro" id="IPR001972">
    <property type="entry name" value="Stomatin_HflK_fam"/>
</dbReference>
<dbReference type="GO" id="GO:0005886">
    <property type="term" value="C:plasma membrane"/>
    <property type="evidence" value="ECO:0007669"/>
    <property type="project" value="InterPro"/>
</dbReference>
<evidence type="ECO:0000256" key="1">
    <source>
        <dbReference type="ARBA" id="ARBA00008164"/>
    </source>
</evidence>
<keyword evidence="4" id="KW-0472">Membrane</keyword>
<evidence type="ECO:0000256" key="3">
    <source>
        <dbReference type="SAM" id="MobiDB-lite"/>
    </source>
</evidence>
<dbReference type="Gene3D" id="6.10.250.2090">
    <property type="match status" value="1"/>
</dbReference>